<accession>A0A1F7VB66</accession>
<comment type="caution">
    <text evidence="2">The sequence shown here is derived from an EMBL/GenBank/DDBJ whole genome shotgun (WGS) entry which is preliminary data.</text>
</comment>
<dbReference type="InterPro" id="IPR028098">
    <property type="entry name" value="Glyco_trans_4-like_N"/>
</dbReference>
<name>A0A1F7VB66_9BACT</name>
<proteinExistence type="predicted"/>
<organism evidence="2 3">
    <name type="scientific">Candidatus Uhrbacteria bacterium RIFCSPLOWO2_02_FULL_49_11</name>
    <dbReference type="NCBI Taxonomy" id="1802409"/>
    <lineage>
        <taxon>Bacteria</taxon>
        <taxon>Candidatus Uhriibacteriota</taxon>
    </lineage>
</organism>
<evidence type="ECO:0000313" key="2">
    <source>
        <dbReference type="EMBL" id="OGL87780.1"/>
    </source>
</evidence>
<dbReference type="CDD" id="cd03801">
    <property type="entry name" value="GT4_PimA-like"/>
    <property type="match status" value="1"/>
</dbReference>
<protein>
    <recommendedName>
        <fullName evidence="1">Glycosyltransferase subfamily 4-like N-terminal domain-containing protein</fullName>
    </recommendedName>
</protein>
<gene>
    <name evidence="2" type="ORF">A3I42_02560</name>
</gene>
<dbReference type="Proteomes" id="UP000178264">
    <property type="component" value="Unassembled WGS sequence"/>
</dbReference>
<feature type="domain" description="Glycosyltransferase subfamily 4-like N-terminal" evidence="1">
    <location>
        <begin position="14"/>
        <end position="220"/>
    </location>
</feature>
<dbReference type="AlphaFoldDB" id="A0A1F7VB66"/>
<dbReference type="Pfam" id="PF13439">
    <property type="entry name" value="Glyco_transf_4"/>
    <property type="match status" value="1"/>
</dbReference>
<dbReference type="InterPro" id="IPR050194">
    <property type="entry name" value="Glycosyltransferase_grp1"/>
</dbReference>
<dbReference type="EMBL" id="MGER01000059">
    <property type="protein sequence ID" value="OGL87780.1"/>
    <property type="molecule type" value="Genomic_DNA"/>
</dbReference>
<dbReference type="GO" id="GO:0016757">
    <property type="term" value="F:glycosyltransferase activity"/>
    <property type="evidence" value="ECO:0007669"/>
    <property type="project" value="TreeGrafter"/>
</dbReference>
<sequence>MNILQINKFFFNKGGAERYMFALTDVLKNRGHKVIPFAMAAAENLRHPMEKYFVSPVITEHPQMSAEGMRTLLRFIWSREAGVMIKKLIEASHAEIAHCHNIYHQLSPSILPVLQKRGVPVVMTLHDFHLVSPAYNLYAHRGRCAHAKGSKFFRVVKYRCVKNSYAASALCAFELWLHRKLKVYERNIDCFIAPSRFMAETIREWGFTPKRMEIIPNFVPPGTPRQFPTAPRVLYAGRLSAEKGIGILLDTISQLPDIQFAIAGIGPMEQEVKVFAERHKNVRLLGFVAPEKMPEIFAECSLLIIPSLAPEVFPMVILESFAHGRPVVASRIGGIPEMVTHDKTGLLVEAGNAGEFAHAIATLLSNQLALQRMGQEAHTVASQSYSPEMHYHALMHIYQSVLKGAVKK</sequence>
<dbReference type="Gene3D" id="3.40.50.2000">
    <property type="entry name" value="Glycogen Phosphorylase B"/>
    <property type="match status" value="2"/>
</dbReference>
<evidence type="ECO:0000259" key="1">
    <source>
        <dbReference type="Pfam" id="PF13439"/>
    </source>
</evidence>
<dbReference type="PANTHER" id="PTHR45947">
    <property type="entry name" value="SULFOQUINOVOSYL TRANSFERASE SQD2"/>
    <property type="match status" value="1"/>
</dbReference>
<dbReference type="SUPFAM" id="SSF53756">
    <property type="entry name" value="UDP-Glycosyltransferase/glycogen phosphorylase"/>
    <property type="match status" value="1"/>
</dbReference>
<dbReference type="PANTHER" id="PTHR45947:SF13">
    <property type="entry name" value="TRANSFERASE"/>
    <property type="match status" value="1"/>
</dbReference>
<evidence type="ECO:0000313" key="3">
    <source>
        <dbReference type="Proteomes" id="UP000178264"/>
    </source>
</evidence>
<dbReference type="Pfam" id="PF13692">
    <property type="entry name" value="Glyco_trans_1_4"/>
    <property type="match status" value="1"/>
</dbReference>
<reference evidence="2 3" key="1">
    <citation type="journal article" date="2016" name="Nat. Commun.">
        <title>Thousands of microbial genomes shed light on interconnected biogeochemical processes in an aquifer system.</title>
        <authorList>
            <person name="Anantharaman K."/>
            <person name="Brown C.T."/>
            <person name="Hug L.A."/>
            <person name="Sharon I."/>
            <person name="Castelle C.J."/>
            <person name="Probst A.J."/>
            <person name="Thomas B.C."/>
            <person name="Singh A."/>
            <person name="Wilkins M.J."/>
            <person name="Karaoz U."/>
            <person name="Brodie E.L."/>
            <person name="Williams K.H."/>
            <person name="Hubbard S.S."/>
            <person name="Banfield J.F."/>
        </authorList>
    </citation>
    <scope>NUCLEOTIDE SEQUENCE [LARGE SCALE GENOMIC DNA]</scope>
</reference>